<keyword evidence="5" id="KW-0547">Nucleotide-binding</keyword>
<dbReference type="PANTHER" id="PTHR43166:SF9">
    <property type="entry name" value="GLUTAMATE_ASPARTATE IMPORT ATP-BINDING PROTEIN GLTL"/>
    <property type="match status" value="1"/>
</dbReference>
<protein>
    <submittedName>
        <fullName evidence="10">Glutamine transport ATP-binding protein GlnQ (TC 3.A.1.3.2)</fullName>
    </submittedName>
</protein>
<dbReference type="PANTHER" id="PTHR43166">
    <property type="entry name" value="AMINO ACID IMPORT ATP-BINDING PROTEIN"/>
    <property type="match status" value="1"/>
</dbReference>
<evidence type="ECO:0000256" key="6">
    <source>
        <dbReference type="ARBA" id="ARBA00022840"/>
    </source>
</evidence>
<reference evidence="11" key="1">
    <citation type="submission" date="2015-03" db="EMBL/GenBank/DDBJ databases">
        <authorList>
            <person name="Nijsse Bart"/>
        </authorList>
    </citation>
    <scope>NUCLEOTIDE SEQUENCE [LARGE SCALE GENOMIC DNA]</scope>
</reference>
<evidence type="ECO:0000256" key="5">
    <source>
        <dbReference type="ARBA" id="ARBA00022741"/>
    </source>
</evidence>
<dbReference type="InterPro" id="IPR003439">
    <property type="entry name" value="ABC_transporter-like_ATP-bd"/>
</dbReference>
<dbReference type="Proteomes" id="UP000049855">
    <property type="component" value="Unassembled WGS sequence"/>
</dbReference>
<organism evidence="10 11">
    <name type="scientific">Sporomusa ovata</name>
    <dbReference type="NCBI Taxonomy" id="2378"/>
    <lineage>
        <taxon>Bacteria</taxon>
        <taxon>Bacillati</taxon>
        <taxon>Bacillota</taxon>
        <taxon>Negativicutes</taxon>
        <taxon>Selenomonadales</taxon>
        <taxon>Sporomusaceae</taxon>
        <taxon>Sporomusa</taxon>
    </lineage>
</organism>
<dbReference type="GO" id="GO:0005524">
    <property type="term" value="F:ATP binding"/>
    <property type="evidence" value="ECO:0007669"/>
    <property type="project" value="UniProtKB-KW"/>
</dbReference>
<dbReference type="SMART" id="SM00382">
    <property type="entry name" value="AAA"/>
    <property type="match status" value="1"/>
</dbReference>
<keyword evidence="6 10" id="KW-0067">ATP-binding</keyword>
<dbReference type="PROSITE" id="PS50893">
    <property type="entry name" value="ABC_TRANSPORTER_2"/>
    <property type="match status" value="1"/>
</dbReference>
<evidence type="ECO:0000256" key="7">
    <source>
        <dbReference type="ARBA" id="ARBA00022970"/>
    </source>
</evidence>
<evidence type="ECO:0000256" key="1">
    <source>
        <dbReference type="ARBA" id="ARBA00004202"/>
    </source>
</evidence>
<dbReference type="RefSeq" id="WP_021169316.1">
    <property type="nucleotide sequence ID" value="NZ_CTRP01000003.1"/>
</dbReference>
<name>A0A0U1KT37_9FIRM</name>
<dbReference type="Gene3D" id="3.40.50.300">
    <property type="entry name" value="P-loop containing nucleotide triphosphate hydrolases"/>
    <property type="match status" value="1"/>
</dbReference>
<dbReference type="GO" id="GO:0016887">
    <property type="term" value="F:ATP hydrolysis activity"/>
    <property type="evidence" value="ECO:0007669"/>
    <property type="project" value="InterPro"/>
</dbReference>
<evidence type="ECO:0000256" key="4">
    <source>
        <dbReference type="ARBA" id="ARBA00022475"/>
    </source>
</evidence>
<dbReference type="InterPro" id="IPR050086">
    <property type="entry name" value="MetN_ABC_transporter-like"/>
</dbReference>
<proteinExistence type="inferred from homology"/>
<feature type="domain" description="ABC transporter" evidence="9">
    <location>
        <begin position="2"/>
        <end position="237"/>
    </location>
</feature>
<keyword evidence="7" id="KW-0029">Amino-acid transport</keyword>
<sequence>MLTIQNLYKKFGSLVAVNNLSLAVAPGETVVIMGPSGCGKSTTIRTINRLIEPDSGSIVFDGRDITQLREDELRKVRKRIGYVFQHFNLINRLSAIENVMLGLVMGGQAKEEAYDKALAAMTKVGMEQLQDHKPEQLSGGQQQRVGIARALAFEPELMLWDEPTASLDPMLVREVLVVMEELAKYRAATMLVVTHEIAFALHVADRIVLMEKGTVVESGIPSQVFVNPASHVGRQYKELIEYQLNTSARTLAGKCIA</sequence>
<dbReference type="AlphaFoldDB" id="A0A0U1KT37"/>
<comment type="similarity">
    <text evidence="2">Belongs to the ABC transporter superfamily.</text>
</comment>
<dbReference type="InterPro" id="IPR027417">
    <property type="entry name" value="P-loop_NTPase"/>
</dbReference>
<evidence type="ECO:0000256" key="8">
    <source>
        <dbReference type="ARBA" id="ARBA00023136"/>
    </source>
</evidence>
<keyword evidence="8" id="KW-0472">Membrane</keyword>
<dbReference type="PROSITE" id="PS00211">
    <property type="entry name" value="ABC_TRANSPORTER_1"/>
    <property type="match status" value="1"/>
</dbReference>
<dbReference type="Pfam" id="PF00005">
    <property type="entry name" value="ABC_tran"/>
    <property type="match status" value="1"/>
</dbReference>
<dbReference type="EMBL" id="CTRP01000003">
    <property type="protein sequence ID" value="CQR70588.1"/>
    <property type="molecule type" value="Genomic_DNA"/>
</dbReference>
<keyword evidence="3" id="KW-0813">Transport</keyword>
<gene>
    <name evidence="10" type="ORF">SpAn4DRAFT_1557</name>
</gene>
<dbReference type="InterPro" id="IPR017871">
    <property type="entry name" value="ABC_transporter-like_CS"/>
</dbReference>
<dbReference type="InterPro" id="IPR003593">
    <property type="entry name" value="AAA+_ATPase"/>
</dbReference>
<evidence type="ECO:0000259" key="9">
    <source>
        <dbReference type="PROSITE" id="PS50893"/>
    </source>
</evidence>
<accession>A0A0U1KT37</accession>
<keyword evidence="11" id="KW-1185">Reference proteome</keyword>
<evidence type="ECO:0000256" key="2">
    <source>
        <dbReference type="ARBA" id="ARBA00005417"/>
    </source>
</evidence>
<dbReference type="PIRSF" id="PIRSF039085">
    <property type="entry name" value="ABC_ATPase_HisP"/>
    <property type="match status" value="1"/>
</dbReference>
<evidence type="ECO:0000313" key="11">
    <source>
        <dbReference type="Proteomes" id="UP000049855"/>
    </source>
</evidence>
<dbReference type="InterPro" id="IPR030679">
    <property type="entry name" value="ABC_ATPase_HisP-typ"/>
</dbReference>
<dbReference type="GO" id="GO:0015424">
    <property type="term" value="F:ABC-type amino acid transporter activity"/>
    <property type="evidence" value="ECO:0007669"/>
    <property type="project" value="InterPro"/>
</dbReference>
<dbReference type="GO" id="GO:0005886">
    <property type="term" value="C:plasma membrane"/>
    <property type="evidence" value="ECO:0007669"/>
    <property type="project" value="UniProtKB-SubCell"/>
</dbReference>
<comment type="subcellular location">
    <subcellularLocation>
        <location evidence="1">Cell membrane</location>
        <topology evidence="1">Peripheral membrane protein</topology>
    </subcellularLocation>
</comment>
<dbReference type="SUPFAM" id="SSF52540">
    <property type="entry name" value="P-loop containing nucleoside triphosphate hydrolases"/>
    <property type="match status" value="1"/>
</dbReference>
<keyword evidence="4" id="KW-1003">Cell membrane</keyword>
<evidence type="ECO:0000313" key="10">
    <source>
        <dbReference type="EMBL" id="CQR70588.1"/>
    </source>
</evidence>
<evidence type="ECO:0000256" key="3">
    <source>
        <dbReference type="ARBA" id="ARBA00022448"/>
    </source>
</evidence>